<evidence type="ECO:0000313" key="3">
    <source>
        <dbReference type="Proteomes" id="UP000518752"/>
    </source>
</evidence>
<accession>A0A8H5LIK4</accession>
<protein>
    <submittedName>
        <fullName evidence="2">Uncharacterized protein</fullName>
    </submittedName>
</protein>
<evidence type="ECO:0000256" key="1">
    <source>
        <dbReference type="SAM" id="MobiDB-lite"/>
    </source>
</evidence>
<feature type="compositionally biased region" description="Basic and acidic residues" evidence="1">
    <location>
        <begin position="21"/>
        <end position="36"/>
    </location>
</feature>
<comment type="caution">
    <text evidence="2">The sequence shown here is derived from an EMBL/GenBank/DDBJ whole genome shotgun (WGS) entry which is preliminary data.</text>
</comment>
<evidence type="ECO:0000313" key="2">
    <source>
        <dbReference type="EMBL" id="KAF5358701.1"/>
    </source>
</evidence>
<organism evidence="2 3">
    <name type="scientific">Collybiopsis confluens</name>
    <dbReference type="NCBI Taxonomy" id="2823264"/>
    <lineage>
        <taxon>Eukaryota</taxon>
        <taxon>Fungi</taxon>
        <taxon>Dikarya</taxon>
        <taxon>Basidiomycota</taxon>
        <taxon>Agaricomycotina</taxon>
        <taxon>Agaricomycetes</taxon>
        <taxon>Agaricomycetidae</taxon>
        <taxon>Agaricales</taxon>
        <taxon>Marasmiineae</taxon>
        <taxon>Omphalotaceae</taxon>
        <taxon>Collybiopsis</taxon>
    </lineage>
</organism>
<feature type="region of interest" description="Disordered" evidence="1">
    <location>
        <begin position="1"/>
        <end position="105"/>
    </location>
</feature>
<keyword evidence="3" id="KW-1185">Reference proteome</keyword>
<dbReference type="AlphaFoldDB" id="A0A8H5LIK4"/>
<gene>
    <name evidence="2" type="ORF">D9757_014370</name>
</gene>
<dbReference type="Proteomes" id="UP000518752">
    <property type="component" value="Unassembled WGS sequence"/>
</dbReference>
<dbReference type="EMBL" id="JAACJN010000232">
    <property type="protein sequence ID" value="KAF5358701.1"/>
    <property type="molecule type" value="Genomic_DNA"/>
</dbReference>
<proteinExistence type="predicted"/>
<name>A0A8H5LIK4_9AGAR</name>
<reference evidence="2 3" key="1">
    <citation type="journal article" date="2020" name="ISME J.">
        <title>Uncovering the hidden diversity of litter-decomposition mechanisms in mushroom-forming fungi.</title>
        <authorList>
            <person name="Floudas D."/>
            <person name="Bentzer J."/>
            <person name="Ahren D."/>
            <person name="Johansson T."/>
            <person name="Persson P."/>
            <person name="Tunlid A."/>
        </authorList>
    </citation>
    <scope>NUCLEOTIDE SEQUENCE [LARGE SCALE GENOMIC DNA]</scope>
    <source>
        <strain evidence="2 3">CBS 406.79</strain>
    </source>
</reference>
<sequence length="129" mass="14136">MHGAPFSRSRIKNHLFGSTKSFDDPHDNRDRSEGDGKVLVPELVETRREIGADDNDCNDYGNHNGRSSPEPEPKLRGSVGSADKKQETRNKTNIFTSPSPSPSPSLIFPVLSPFTITHLSTAPNGPLRV</sequence>